<gene>
    <name evidence="1" type="ORF">NDU88_004684</name>
</gene>
<dbReference type="SUPFAM" id="SSF56219">
    <property type="entry name" value="DNase I-like"/>
    <property type="match status" value="1"/>
</dbReference>
<protein>
    <recommendedName>
        <fullName evidence="3">Endonuclease/exonuclease/phosphatase domain-containing protein</fullName>
    </recommendedName>
</protein>
<sequence length="158" mass="17291">MNPSSEPDIAIAIPESYKINKRDRTNKPKGGIAIVHRSSRRISTNTHDALDAAEHLHFQIYINAHTTLRGTLVYRPPGPHPQFCDAIADTISTHALASTGYMLLSDLNFHLQNTGDSNCAALLDNLANLGLNNSLQRPPTQPATHLMVVSFTSMTSHI</sequence>
<dbReference type="EMBL" id="JANPWB010000014">
    <property type="protein sequence ID" value="KAJ1099585.1"/>
    <property type="molecule type" value="Genomic_DNA"/>
</dbReference>
<proteinExistence type="predicted"/>
<keyword evidence="2" id="KW-1185">Reference proteome</keyword>
<evidence type="ECO:0008006" key="3">
    <source>
        <dbReference type="Google" id="ProtNLM"/>
    </source>
</evidence>
<organism evidence="1 2">
    <name type="scientific">Pleurodeles waltl</name>
    <name type="common">Iberian ribbed newt</name>
    <dbReference type="NCBI Taxonomy" id="8319"/>
    <lineage>
        <taxon>Eukaryota</taxon>
        <taxon>Metazoa</taxon>
        <taxon>Chordata</taxon>
        <taxon>Craniata</taxon>
        <taxon>Vertebrata</taxon>
        <taxon>Euteleostomi</taxon>
        <taxon>Amphibia</taxon>
        <taxon>Batrachia</taxon>
        <taxon>Caudata</taxon>
        <taxon>Salamandroidea</taxon>
        <taxon>Salamandridae</taxon>
        <taxon>Pleurodelinae</taxon>
        <taxon>Pleurodeles</taxon>
    </lineage>
</organism>
<evidence type="ECO:0000313" key="2">
    <source>
        <dbReference type="Proteomes" id="UP001066276"/>
    </source>
</evidence>
<dbReference type="AlphaFoldDB" id="A0AAV7M712"/>
<dbReference type="Proteomes" id="UP001066276">
    <property type="component" value="Chromosome 10"/>
</dbReference>
<name>A0AAV7M712_PLEWA</name>
<dbReference type="InterPro" id="IPR036691">
    <property type="entry name" value="Endo/exonu/phosph_ase_sf"/>
</dbReference>
<accession>A0AAV7M712</accession>
<dbReference type="Gene3D" id="3.60.10.10">
    <property type="entry name" value="Endonuclease/exonuclease/phosphatase"/>
    <property type="match status" value="1"/>
</dbReference>
<evidence type="ECO:0000313" key="1">
    <source>
        <dbReference type="EMBL" id="KAJ1099585.1"/>
    </source>
</evidence>
<comment type="caution">
    <text evidence="1">The sequence shown here is derived from an EMBL/GenBank/DDBJ whole genome shotgun (WGS) entry which is preliminary data.</text>
</comment>
<reference evidence="1" key="1">
    <citation type="journal article" date="2022" name="bioRxiv">
        <title>Sequencing and chromosome-scale assembly of the giantPleurodeles waltlgenome.</title>
        <authorList>
            <person name="Brown T."/>
            <person name="Elewa A."/>
            <person name="Iarovenko S."/>
            <person name="Subramanian E."/>
            <person name="Araus A.J."/>
            <person name="Petzold A."/>
            <person name="Susuki M."/>
            <person name="Suzuki K.-i.T."/>
            <person name="Hayashi T."/>
            <person name="Toyoda A."/>
            <person name="Oliveira C."/>
            <person name="Osipova E."/>
            <person name="Leigh N.D."/>
            <person name="Simon A."/>
            <person name="Yun M.H."/>
        </authorList>
    </citation>
    <scope>NUCLEOTIDE SEQUENCE</scope>
    <source>
        <strain evidence="1">20211129_DDA</strain>
        <tissue evidence="1">Liver</tissue>
    </source>
</reference>